<comment type="caution">
    <text evidence="1">The sequence shown here is derived from an EMBL/GenBank/DDBJ whole genome shotgun (WGS) entry which is preliminary data.</text>
</comment>
<dbReference type="Proteomes" id="UP000195221">
    <property type="component" value="Unassembled WGS sequence"/>
</dbReference>
<gene>
    <name evidence="1" type="ORF">PAMC26577_35305</name>
</gene>
<dbReference type="AlphaFoldDB" id="A0A2C9XV17"/>
<accession>A0A2C9XV17</accession>
<reference evidence="1 2" key="1">
    <citation type="submission" date="2017-03" db="EMBL/GenBank/DDBJ databases">
        <title>Genome analysis of strain PAMC 26577.</title>
        <authorList>
            <person name="Oh H.-M."/>
            <person name="Yang J.-A."/>
        </authorList>
    </citation>
    <scope>NUCLEOTIDE SEQUENCE [LARGE SCALE GENOMIC DNA]</scope>
    <source>
        <strain evidence="1 2">PAMC 26577</strain>
    </source>
</reference>
<dbReference type="EMBL" id="NBTZ01000144">
    <property type="protein sequence ID" value="OTP67906.1"/>
    <property type="molecule type" value="Genomic_DNA"/>
</dbReference>
<evidence type="ECO:0000313" key="1">
    <source>
        <dbReference type="EMBL" id="OTP67906.1"/>
    </source>
</evidence>
<organism evidence="1 2">
    <name type="scientific">Caballeronia sordidicola</name>
    <name type="common">Burkholderia sordidicola</name>
    <dbReference type="NCBI Taxonomy" id="196367"/>
    <lineage>
        <taxon>Bacteria</taxon>
        <taxon>Pseudomonadati</taxon>
        <taxon>Pseudomonadota</taxon>
        <taxon>Betaproteobacteria</taxon>
        <taxon>Burkholderiales</taxon>
        <taxon>Burkholderiaceae</taxon>
        <taxon>Caballeronia</taxon>
    </lineage>
</organism>
<name>A0A2C9XV17_CABSO</name>
<protein>
    <submittedName>
        <fullName evidence="1">Uncharacterized protein</fullName>
    </submittedName>
</protein>
<evidence type="ECO:0000313" key="2">
    <source>
        <dbReference type="Proteomes" id="UP000195221"/>
    </source>
</evidence>
<proteinExistence type="predicted"/>
<sequence length="55" mass="6285">MADPDRCWRRSVWIRGVFDGTHCIHITAVANGTRLEQIESFSGLLVDRLTENVIE</sequence>